<keyword evidence="1" id="KW-0012">Acyltransferase</keyword>
<reference evidence="1" key="1">
    <citation type="submission" date="2022-07" db="EMBL/GenBank/DDBJ databases">
        <title>Phylogenomic reconstructions and comparative analyses of Kickxellomycotina fungi.</title>
        <authorList>
            <person name="Reynolds N.K."/>
            <person name="Stajich J.E."/>
            <person name="Barry K."/>
            <person name="Grigoriev I.V."/>
            <person name="Crous P."/>
            <person name="Smith M.E."/>
        </authorList>
    </citation>
    <scope>NUCLEOTIDE SEQUENCE</scope>
    <source>
        <strain evidence="1">Benny 63K</strain>
    </source>
</reference>
<proteinExistence type="predicted"/>
<name>A0ACC1IDY2_9FUNG</name>
<protein>
    <submittedName>
        <fullName evidence="1">E3 ubiquitin-protein ligase ubr1</fullName>
        <ecNumber evidence="1">2.3.2.27</ecNumber>
    </submittedName>
</protein>
<dbReference type="Proteomes" id="UP001150581">
    <property type="component" value="Unassembled WGS sequence"/>
</dbReference>
<organism evidence="1 2">
    <name type="scientific">Kickxella alabastrina</name>
    <dbReference type="NCBI Taxonomy" id="61397"/>
    <lineage>
        <taxon>Eukaryota</taxon>
        <taxon>Fungi</taxon>
        <taxon>Fungi incertae sedis</taxon>
        <taxon>Zoopagomycota</taxon>
        <taxon>Kickxellomycotina</taxon>
        <taxon>Kickxellomycetes</taxon>
        <taxon>Kickxellales</taxon>
        <taxon>Kickxellaceae</taxon>
        <taxon>Kickxella</taxon>
    </lineage>
</organism>
<dbReference type="EC" id="2.3.2.27" evidence="1"/>
<keyword evidence="2" id="KW-1185">Reference proteome</keyword>
<sequence>MDARTTTAADNFNNTSGLRTFEHNRSGANTSTNAESQPMTPEIEEALGKDPEDPMSNERFIGHPYSSELYDYLRRTPKDNNYMLTPAVRKEILHRVSWFLLSKDDRLADLVPLDERTGGAPREELQDELEVPIEYTEVRRGQPCGHVFKRGEGVYRCK</sequence>
<gene>
    <name evidence="1" type="primary">UBR1_1</name>
    <name evidence="1" type="ORF">LPJ66_005873</name>
</gene>
<evidence type="ECO:0000313" key="1">
    <source>
        <dbReference type="EMBL" id="KAJ1893250.1"/>
    </source>
</evidence>
<accession>A0ACC1IDY2</accession>
<comment type="caution">
    <text evidence="1">The sequence shown here is derived from an EMBL/GenBank/DDBJ whole genome shotgun (WGS) entry which is preliminary data.</text>
</comment>
<dbReference type="EMBL" id="JANBPG010000862">
    <property type="protein sequence ID" value="KAJ1893250.1"/>
    <property type="molecule type" value="Genomic_DNA"/>
</dbReference>
<evidence type="ECO:0000313" key="2">
    <source>
        <dbReference type="Proteomes" id="UP001150581"/>
    </source>
</evidence>
<keyword evidence="1" id="KW-0808">Transferase</keyword>